<proteinExistence type="predicted"/>
<dbReference type="EMBL" id="CP049074">
    <property type="protein sequence ID" value="QKR00743.1"/>
    <property type="molecule type" value="Genomic_DNA"/>
</dbReference>
<dbReference type="KEGG" id="mten:GWK48_10400"/>
<evidence type="ECO:0000313" key="2">
    <source>
        <dbReference type="Proteomes" id="UP000509301"/>
    </source>
</evidence>
<organism evidence="1 2">
    <name type="scientific">Metallosphaera tengchongensis</name>
    <dbReference type="NCBI Taxonomy" id="1532350"/>
    <lineage>
        <taxon>Archaea</taxon>
        <taxon>Thermoproteota</taxon>
        <taxon>Thermoprotei</taxon>
        <taxon>Sulfolobales</taxon>
        <taxon>Sulfolobaceae</taxon>
        <taxon>Metallosphaera</taxon>
    </lineage>
</organism>
<name>A0A6N0NY06_9CREN</name>
<dbReference type="RefSeq" id="WP_174632060.1">
    <property type="nucleotide sequence ID" value="NZ_CP049074.1"/>
</dbReference>
<protein>
    <submittedName>
        <fullName evidence="1">Uncharacterized protein</fullName>
    </submittedName>
</protein>
<gene>
    <name evidence="1" type="ORF">GWK48_10400</name>
</gene>
<dbReference type="GeneID" id="55642357"/>
<accession>A0A6N0NY06</accession>
<dbReference type="AlphaFoldDB" id="A0A6N0NY06"/>
<keyword evidence="2" id="KW-1185">Reference proteome</keyword>
<dbReference type="Proteomes" id="UP000509301">
    <property type="component" value="Chromosome"/>
</dbReference>
<evidence type="ECO:0000313" key="1">
    <source>
        <dbReference type="EMBL" id="QKR00743.1"/>
    </source>
</evidence>
<reference evidence="1 2" key="1">
    <citation type="submission" date="2020-02" db="EMBL/GenBank/DDBJ databases">
        <title>Comparative genome analysis reveals the metabolism and evolution of the thermophilic archaeal genus Metallosphaera.</title>
        <authorList>
            <person name="Jiang C."/>
        </authorList>
    </citation>
    <scope>NUCLEOTIDE SEQUENCE [LARGE SCALE GENOMIC DNA]</scope>
    <source>
        <strain evidence="1 2">Ric-A</strain>
    </source>
</reference>
<sequence length="60" mass="7229">MNKFYSNGLLRRIKKFKDEERERIVLSEVLGYNILSLEDIPIREDETVIKVLLYLSKWVD</sequence>